<keyword evidence="1" id="KW-1133">Transmembrane helix</keyword>
<keyword evidence="1" id="KW-0812">Transmembrane</keyword>
<feature type="transmembrane region" description="Helical" evidence="1">
    <location>
        <begin position="6"/>
        <end position="25"/>
    </location>
</feature>
<keyword evidence="3" id="KW-1185">Reference proteome</keyword>
<evidence type="ECO:0000313" key="2">
    <source>
        <dbReference type="EMBL" id="EAQ04961.1"/>
    </source>
</evidence>
<sequence>MGSLGSITWVVAVLITFATLPTAYGMSFDWVLSIASIYSSSTGFTSAIILIWLALLAVLIYSAVRGALSAALSALGLFIILRLSGRE</sequence>
<feature type="transmembrane region" description="Helical" evidence="1">
    <location>
        <begin position="37"/>
        <end position="61"/>
    </location>
</feature>
<evidence type="ECO:0000256" key="1">
    <source>
        <dbReference type="SAM" id="Phobius"/>
    </source>
</evidence>
<accession>A3TTI4</accession>
<dbReference type="AlphaFoldDB" id="A3TTI4"/>
<name>A3TTI4_PSEBH</name>
<dbReference type="EMBL" id="AAMO01000001">
    <property type="protein sequence ID" value="EAQ04961.1"/>
    <property type="molecule type" value="Genomic_DNA"/>
</dbReference>
<evidence type="ECO:0000313" key="3">
    <source>
        <dbReference type="Proteomes" id="UP000004318"/>
    </source>
</evidence>
<organism evidence="2 3">
    <name type="scientific">Pseudooceanicola batsensis (strain ATCC BAA-863 / DSM 15984 / KCTC 12145 / HTCC2597)</name>
    <name type="common">Oceanicola batsensis</name>
    <dbReference type="NCBI Taxonomy" id="252305"/>
    <lineage>
        <taxon>Bacteria</taxon>
        <taxon>Pseudomonadati</taxon>
        <taxon>Pseudomonadota</taxon>
        <taxon>Alphaproteobacteria</taxon>
        <taxon>Rhodobacterales</taxon>
        <taxon>Paracoccaceae</taxon>
        <taxon>Pseudooceanicola</taxon>
    </lineage>
</organism>
<reference evidence="2 3" key="1">
    <citation type="journal article" date="2010" name="J. Bacteriol.">
        <title>Genome sequences of Oceanicola granulosus HTCC2516(T) and Oceanicola batsensis HTCC2597(TDelta).</title>
        <authorList>
            <person name="Thrash J.C."/>
            <person name="Cho J.C."/>
            <person name="Vergin K.L."/>
            <person name="Giovannoni S.J."/>
        </authorList>
    </citation>
    <scope>NUCLEOTIDE SEQUENCE [LARGE SCALE GENOMIC DNA]</scope>
    <source>
        <strain evidence="3">ATCC BAA-863 / DSM 15984 / KCTC 12145 / HTCC2597</strain>
    </source>
</reference>
<gene>
    <name evidence="2" type="ORF">OB2597_06745</name>
</gene>
<protein>
    <submittedName>
        <fullName evidence="2">Uncharacterized protein</fullName>
    </submittedName>
</protein>
<dbReference type="Proteomes" id="UP000004318">
    <property type="component" value="Unassembled WGS sequence"/>
</dbReference>
<proteinExistence type="predicted"/>
<dbReference type="STRING" id="252305.OB2597_06745"/>
<keyword evidence="1" id="KW-0472">Membrane</keyword>
<dbReference type="HOGENOM" id="CLU_2480277_0_0_5"/>
<comment type="caution">
    <text evidence="2">The sequence shown here is derived from an EMBL/GenBank/DDBJ whole genome shotgun (WGS) entry which is preliminary data.</text>
</comment>
<feature type="transmembrane region" description="Helical" evidence="1">
    <location>
        <begin position="67"/>
        <end position="85"/>
    </location>
</feature>